<dbReference type="AlphaFoldDB" id="L7LRX2"/>
<dbReference type="GO" id="GO:0046872">
    <property type="term" value="F:metal ion binding"/>
    <property type="evidence" value="ECO:0007669"/>
    <property type="project" value="UniProtKB-KW"/>
</dbReference>
<evidence type="ECO:0000256" key="1">
    <source>
        <dbReference type="ARBA" id="ARBA00022670"/>
    </source>
</evidence>
<protein>
    <submittedName>
        <fullName evidence="8">Putative tick salivary metalloprotease</fullName>
    </submittedName>
</protein>
<evidence type="ECO:0000313" key="8">
    <source>
        <dbReference type="EMBL" id="JAA54292.1"/>
    </source>
</evidence>
<keyword evidence="5" id="KW-0479">Metal-binding</keyword>
<dbReference type="SUPFAM" id="SSF55486">
    <property type="entry name" value="Metalloproteases ('zincins'), catalytic domain"/>
    <property type="match status" value="1"/>
</dbReference>
<evidence type="ECO:0000256" key="3">
    <source>
        <dbReference type="ARBA" id="ARBA00022833"/>
    </source>
</evidence>
<dbReference type="PANTHER" id="PTHR11905:SF159">
    <property type="entry name" value="ADAM METALLOPROTEASE"/>
    <property type="match status" value="1"/>
</dbReference>
<evidence type="ECO:0000256" key="4">
    <source>
        <dbReference type="ARBA" id="ARBA00023049"/>
    </source>
</evidence>
<keyword evidence="3 5" id="KW-0862">Zinc</keyword>
<evidence type="ECO:0000259" key="7">
    <source>
        <dbReference type="PROSITE" id="PS50215"/>
    </source>
</evidence>
<dbReference type="Pfam" id="PF01421">
    <property type="entry name" value="Reprolysin"/>
    <property type="match status" value="1"/>
</dbReference>
<feature type="binding site" evidence="5">
    <location>
        <position position="329"/>
    </location>
    <ligand>
        <name>Zn(2+)</name>
        <dbReference type="ChEBI" id="CHEBI:29105"/>
        <note>catalytic</note>
    </ligand>
</feature>
<accession>L7LRX2</accession>
<name>L7LRX2_RHIPC</name>
<keyword evidence="1 8" id="KW-0645">Protease</keyword>
<comment type="caution">
    <text evidence="5">Lacks conserved residue(s) required for the propagation of feature annotation.</text>
</comment>
<keyword evidence="6" id="KW-0732">Signal</keyword>
<organism evidence="8">
    <name type="scientific">Rhipicephalus pulchellus</name>
    <name type="common">Yellow backed tick</name>
    <name type="synonym">Dermacentor pulchellus</name>
    <dbReference type="NCBI Taxonomy" id="72859"/>
    <lineage>
        <taxon>Eukaryota</taxon>
        <taxon>Metazoa</taxon>
        <taxon>Ecdysozoa</taxon>
        <taxon>Arthropoda</taxon>
        <taxon>Chelicerata</taxon>
        <taxon>Arachnida</taxon>
        <taxon>Acari</taxon>
        <taxon>Parasitiformes</taxon>
        <taxon>Ixodida</taxon>
        <taxon>Ixodoidea</taxon>
        <taxon>Ixodidae</taxon>
        <taxon>Rhipicephalinae</taxon>
        <taxon>Rhipicephalus</taxon>
        <taxon>Rhipicephalus</taxon>
    </lineage>
</organism>
<dbReference type="Gene3D" id="3.40.1620.60">
    <property type="match status" value="1"/>
</dbReference>
<feature type="active site" evidence="5">
    <location>
        <position position="326"/>
    </location>
</feature>
<proteinExistence type="evidence at transcript level"/>
<feature type="binding site" evidence="5">
    <location>
        <position position="335"/>
    </location>
    <ligand>
        <name>Zn(2+)</name>
        <dbReference type="ChEBI" id="CHEBI:29105"/>
        <note>catalytic</note>
    </ligand>
</feature>
<sequence>MPRFAWAYLILLRFAIIVSSTESNDEPGVLVYPLLLETRSDGGQKTVHLSDGNFVHLQKASVLHDTLTVYSYENKKRIIQTIDSKNIEENLFENKKTFASLLLEETEHGFTMEGLVNHTYRIEPSLEAQRSDSGQIAHKLYVVRPHEANFNESISALEPPHDQFKIEARADLPKVFRPDVFLISDYEHGRHFATLKKLVIYFVIFFNGVKLRYESVRYVSIIPRLVGVERAEWGQDSYEVMYGKDMIAENTLNNFQSYVEGRLSDFVGADAVMLVTGHSMVSVSTGRMRPGVAGLAMTGGMCTRRRVGESLDIGRGYAGVVHLAHELAHIMGSSHDQAPPVANIPGNRGAYHCRWSDGYIMSYDSKDERQFAFSHCSQEQFVAFLRYVPQSCIDNTWRGKLPKRSKRLPGDTFTRNKFCKRNSGFANSEECTERHGDDLCKITCCPGKDIYGRNVNKAEIWCLDGANCGKNKECYSGYCQNKRRE</sequence>
<dbReference type="PROSITE" id="PS50215">
    <property type="entry name" value="ADAM_MEPRO"/>
    <property type="match status" value="1"/>
</dbReference>
<dbReference type="InterPro" id="IPR024079">
    <property type="entry name" value="MetalloPept_cat_dom_sf"/>
</dbReference>
<dbReference type="EMBL" id="GACK01010742">
    <property type="protein sequence ID" value="JAA54292.1"/>
    <property type="molecule type" value="mRNA"/>
</dbReference>
<feature type="domain" description="Peptidase M12B" evidence="7">
    <location>
        <begin position="248"/>
        <end position="397"/>
    </location>
</feature>
<feature type="binding site" evidence="5">
    <location>
        <position position="325"/>
    </location>
    <ligand>
        <name>Zn(2+)</name>
        <dbReference type="ChEBI" id="CHEBI:29105"/>
        <note>catalytic</note>
    </ligand>
</feature>
<evidence type="ECO:0000256" key="6">
    <source>
        <dbReference type="SAM" id="SignalP"/>
    </source>
</evidence>
<dbReference type="GO" id="GO:0004222">
    <property type="term" value="F:metalloendopeptidase activity"/>
    <property type="evidence" value="ECO:0007669"/>
    <property type="project" value="InterPro"/>
</dbReference>
<keyword evidence="2" id="KW-0378">Hydrolase</keyword>
<dbReference type="PANTHER" id="PTHR11905">
    <property type="entry name" value="ADAM A DISINTEGRIN AND METALLOPROTEASE DOMAIN"/>
    <property type="match status" value="1"/>
</dbReference>
<feature type="signal peptide" evidence="6">
    <location>
        <begin position="1"/>
        <end position="20"/>
    </location>
</feature>
<evidence type="ECO:0000256" key="5">
    <source>
        <dbReference type="PROSITE-ProRule" id="PRU00276"/>
    </source>
</evidence>
<dbReference type="InterPro" id="IPR001590">
    <property type="entry name" value="Peptidase_M12B"/>
</dbReference>
<keyword evidence="4 8" id="KW-0482">Metalloprotease</keyword>
<dbReference type="Gene3D" id="3.40.390.10">
    <property type="entry name" value="Collagenase (Catalytic Domain)"/>
    <property type="match status" value="1"/>
</dbReference>
<feature type="chain" id="PRO_5003980844" evidence="6">
    <location>
        <begin position="21"/>
        <end position="485"/>
    </location>
</feature>
<reference evidence="8" key="1">
    <citation type="submission" date="2012-11" db="EMBL/GenBank/DDBJ databases">
        <authorList>
            <person name="Lucero-Rivera Y.E."/>
            <person name="Tovar-Ramirez D."/>
        </authorList>
    </citation>
    <scope>NUCLEOTIDE SEQUENCE</scope>
    <source>
        <tissue evidence="8">Salivary gland</tissue>
    </source>
</reference>
<evidence type="ECO:0000256" key="2">
    <source>
        <dbReference type="ARBA" id="ARBA00022801"/>
    </source>
</evidence>
<dbReference type="GO" id="GO:0006509">
    <property type="term" value="P:membrane protein ectodomain proteolysis"/>
    <property type="evidence" value="ECO:0007669"/>
    <property type="project" value="TreeGrafter"/>
</dbReference>
<reference evidence="8" key="2">
    <citation type="journal article" date="2015" name="J. Proteomics">
        <title>Sexual differences in the sialomes of the zebra tick, Rhipicephalus pulchellus.</title>
        <authorList>
            <person name="Tan A.W."/>
            <person name="Francischetti I.M."/>
            <person name="Slovak M."/>
            <person name="Kini R.M."/>
            <person name="Ribeiro J.M."/>
        </authorList>
    </citation>
    <scope>NUCLEOTIDE SEQUENCE</scope>
    <source>
        <tissue evidence="8">Salivary gland</tissue>
    </source>
</reference>